<comment type="caution">
    <text evidence="2">The sequence shown here is derived from an EMBL/GenBank/DDBJ whole genome shotgun (WGS) entry which is preliminary data.</text>
</comment>
<feature type="region of interest" description="Disordered" evidence="1">
    <location>
        <begin position="56"/>
        <end position="81"/>
    </location>
</feature>
<accession>A0AAE3VGG5</accession>
<dbReference type="EMBL" id="JAUSVL010000001">
    <property type="protein sequence ID" value="MDQ0289821.1"/>
    <property type="molecule type" value="Genomic_DNA"/>
</dbReference>
<evidence type="ECO:0000313" key="3">
    <source>
        <dbReference type="Proteomes" id="UP001238163"/>
    </source>
</evidence>
<name>A0AAE3VGG5_9BACT</name>
<proteinExistence type="predicted"/>
<dbReference type="RefSeq" id="WP_307261272.1">
    <property type="nucleotide sequence ID" value="NZ_JAUSVL010000001.1"/>
</dbReference>
<evidence type="ECO:0000256" key="1">
    <source>
        <dbReference type="SAM" id="MobiDB-lite"/>
    </source>
</evidence>
<dbReference type="AlphaFoldDB" id="A0AAE3VGG5"/>
<sequence length="81" mass="8905">MPLRGNPRRRVIFAHAKPRSREKLLFLSTDYADYADFGGVLAAGRQDTPPAIFAHAKPRSREEDKGTGKVNGGKPPFTLPS</sequence>
<protein>
    <submittedName>
        <fullName evidence="2">Uncharacterized protein</fullName>
    </submittedName>
</protein>
<dbReference type="Proteomes" id="UP001238163">
    <property type="component" value="Unassembled WGS sequence"/>
</dbReference>
<keyword evidence="3" id="KW-1185">Reference proteome</keyword>
<organism evidence="2 3">
    <name type="scientific">Oligosphaera ethanolica</name>
    <dbReference type="NCBI Taxonomy" id="760260"/>
    <lineage>
        <taxon>Bacteria</taxon>
        <taxon>Pseudomonadati</taxon>
        <taxon>Lentisphaerota</taxon>
        <taxon>Oligosphaeria</taxon>
        <taxon>Oligosphaerales</taxon>
        <taxon>Oligosphaeraceae</taxon>
        <taxon>Oligosphaera</taxon>
    </lineage>
</organism>
<reference evidence="2" key="1">
    <citation type="submission" date="2023-07" db="EMBL/GenBank/DDBJ databases">
        <title>Genomic Encyclopedia of Type Strains, Phase IV (KMG-IV): sequencing the most valuable type-strain genomes for metagenomic binning, comparative biology and taxonomic classification.</title>
        <authorList>
            <person name="Goeker M."/>
        </authorList>
    </citation>
    <scope>NUCLEOTIDE SEQUENCE</scope>
    <source>
        <strain evidence="2">DSM 24202</strain>
    </source>
</reference>
<evidence type="ECO:0000313" key="2">
    <source>
        <dbReference type="EMBL" id="MDQ0289821.1"/>
    </source>
</evidence>
<gene>
    <name evidence="2" type="ORF">J3R75_001928</name>
</gene>